<evidence type="ECO:0000313" key="2">
    <source>
        <dbReference type="EMBL" id="MBB6548769.1"/>
    </source>
</evidence>
<keyword evidence="2" id="KW-0378">Hydrolase</keyword>
<organism evidence="2 3">
    <name type="scientific">Nonomuraea rubra</name>
    <dbReference type="NCBI Taxonomy" id="46180"/>
    <lineage>
        <taxon>Bacteria</taxon>
        <taxon>Bacillati</taxon>
        <taxon>Actinomycetota</taxon>
        <taxon>Actinomycetes</taxon>
        <taxon>Streptosporangiales</taxon>
        <taxon>Streptosporangiaceae</taxon>
        <taxon>Nonomuraea</taxon>
    </lineage>
</organism>
<dbReference type="PANTHER" id="PTHR21174:SF0">
    <property type="entry name" value="HD PHOSPHOHYDROLASE FAMILY PROTEIN-RELATED"/>
    <property type="match status" value="1"/>
</dbReference>
<evidence type="ECO:0000313" key="3">
    <source>
        <dbReference type="Proteomes" id="UP000565579"/>
    </source>
</evidence>
<dbReference type="GO" id="GO:0016787">
    <property type="term" value="F:hydrolase activity"/>
    <property type="evidence" value="ECO:0007669"/>
    <property type="project" value="UniProtKB-KW"/>
</dbReference>
<dbReference type="EMBL" id="JACHMI010000001">
    <property type="protein sequence ID" value="MBB6548769.1"/>
    <property type="molecule type" value="Genomic_DNA"/>
</dbReference>
<keyword evidence="3" id="KW-1185">Reference proteome</keyword>
<dbReference type="SUPFAM" id="SSF109604">
    <property type="entry name" value="HD-domain/PDEase-like"/>
    <property type="match status" value="1"/>
</dbReference>
<proteinExistence type="predicted"/>
<comment type="caution">
    <text evidence="2">The sequence shown here is derived from an EMBL/GenBank/DDBJ whole genome shotgun (WGS) entry which is preliminary data.</text>
</comment>
<dbReference type="Gene3D" id="1.10.3210.10">
    <property type="entry name" value="Hypothetical protein af1432"/>
    <property type="match status" value="1"/>
</dbReference>
<feature type="compositionally biased region" description="Pro residues" evidence="1">
    <location>
        <begin position="7"/>
        <end position="17"/>
    </location>
</feature>
<accession>A0A7X0NSE5</accession>
<dbReference type="InterPro" id="IPR009218">
    <property type="entry name" value="HD_phosphohydro"/>
</dbReference>
<dbReference type="AlphaFoldDB" id="A0A7X0NSE5"/>
<protein>
    <submittedName>
        <fullName evidence="2">Putative metal-dependent HD superfamily phosphohydrolase</fullName>
    </submittedName>
</protein>
<feature type="compositionally biased region" description="Low complexity" evidence="1">
    <location>
        <begin position="18"/>
        <end position="32"/>
    </location>
</feature>
<feature type="region of interest" description="Disordered" evidence="1">
    <location>
        <begin position="1"/>
        <end position="32"/>
    </location>
</feature>
<sequence length="256" mass="26590">MIDDRPPTPGTPTPTDPAPQHATAAGAAPVHGGAAALGAGDANGGAAGAGSRDELVRGWAGLVGGSPAAPALGAELVARWAEPHRRYHTLAHLAAVLTAIGDLAAEAADLDAVRLAAWFHDAVYDGRAGWDEERSAQLAQSRLPRCGVPAGRVAEVARLVRLTAAHDTLQPGDRNGAVLCDADLAVLAGPGYDDYTRAIRQEYAHVPDALFAQGRAAVLRRLLATPALYRTPHARALWEERARANMTAELEALEAA</sequence>
<gene>
    <name evidence="2" type="ORF">HD593_003564</name>
</gene>
<reference evidence="2 3" key="1">
    <citation type="submission" date="2020-08" db="EMBL/GenBank/DDBJ databases">
        <title>Sequencing the genomes of 1000 actinobacteria strains.</title>
        <authorList>
            <person name="Klenk H.-P."/>
        </authorList>
    </citation>
    <scope>NUCLEOTIDE SEQUENCE [LARGE SCALE GENOMIC DNA]</scope>
    <source>
        <strain evidence="2 3">DSM 43768</strain>
    </source>
</reference>
<evidence type="ECO:0000256" key="1">
    <source>
        <dbReference type="SAM" id="MobiDB-lite"/>
    </source>
</evidence>
<dbReference type="PANTHER" id="PTHR21174">
    <property type="match status" value="1"/>
</dbReference>
<name>A0A7X0NSE5_9ACTN</name>
<dbReference type="Proteomes" id="UP000565579">
    <property type="component" value="Unassembled WGS sequence"/>
</dbReference>